<dbReference type="PANTHER" id="PTHR32432:SF4">
    <property type="entry name" value="CELL DIVISION PROTEIN FTSA"/>
    <property type="match status" value="1"/>
</dbReference>
<dbReference type="InterPro" id="IPR050696">
    <property type="entry name" value="FtsA/MreB"/>
</dbReference>
<sequence>MEEHYYVSIDIGSSSVKTIVGEKFHNGINVIGTGQTYTSGIKNGLIDDFDIARQAIKDTIKKASIASGVDIKEVFLKLPIIGTGSL</sequence>
<accession>A0A380E136</accession>
<evidence type="ECO:0000313" key="3">
    <source>
        <dbReference type="Proteomes" id="UP000254502"/>
    </source>
</evidence>
<feature type="domain" description="SHS2" evidence="1">
    <location>
        <begin position="6"/>
        <end position="86"/>
    </location>
</feature>
<dbReference type="Proteomes" id="UP000254502">
    <property type="component" value="Unassembled WGS sequence"/>
</dbReference>
<dbReference type="SMART" id="SM00842">
    <property type="entry name" value="FtsA"/>
    <property type="match status" value="1"/>
</dbReference>
<proteinExistence type="predicted"/>
<dbReference type="GO" id="GO:0051301">
    <property type="term" value="P:cell division"/>
    <property type="evidence" value="ECO:0007669"/>
    <property type="project" value="UniProtKB-KW"/>
</dbReference>
<gene>
    <name evidence="2" type="primary">ftsA_6</name>
    <name evidence="2" type="ORF">NCTC5664_02379</name>
</gene>
<dbReference type="PANTHER" id="PTHR32432">
    <property type="entry name" value="CELL DIVISION PROTEIN FTSA-RELATED"/>
    <property type="match status" value="1"/>
</dbReference>
<dbReference type="InterPro" id="IPR043129">
    <property type="entry name" value="ATPase_NBD"/>
</dbReference>
<dbReference type="GO" id="GO:0032153">
    <property type="term" value="C:cell division site"/>
    <property type="evidence" value="ECO:0007669"/>
    <property type="project" value="TreeGrafter"/>
</dbReference>
<keyword evidence="2" id="KW-0132">Cell division</keyword>
<protein>
    <submittedName>
        <fullName evidence="2">Cell division protein FtsA</fullName>
    </submittedName>
</protein>
<dbReference type="InterPro" id="IPR003494">
    <property type="entry name" value="SHS2_FtsA"/>
</dbReference>
<evidence type="ECO:0000313" key="2">
    <source>
        <dbReference type="EMBL" id="SUK82622.1"/>
    </source>
</evidence>
<keyword evidence="2" id="KW-0131">Cell cycle</keyword>
<dbReference type="EMBL" id="UHAQ01000003">
    <property type="protein sequence ID" value="SUK82622.1"/>
    <property type="molecule type" value="Genomic_DNA"/>
</dbReference>
<dbReference type="SUPFAM" id="SSF53067">
    <property type="entry name" value="Actin-like ATPase domain"/>
    <property type="match status" value="1"/>
</dbReference>
<name>A0A380E136_STAAU</name>
<evidence type="ECO:0000259" key="1">
    <source>
        <dbReference type="SMART" id="SM00842"/>
    </source>
</evidence>
<dbReference type="GO" id="GO:0009898">
    <property type="term" value="C:cytoplasmic side of plasma membrane"/>
    <property type="evidence" value="ECO:0007669"/>
    <property type="project" value="TreeGrafter"/>
</dbReference>
<dbReference type="AlphaFoldDB" id="A0A380E136"/>
<dbReference type="Gene3D" id="3.30.420.40">
    <property type="match status" value="1"/>
</dbReference>
<organism evidence="2 3">
    <name type="scientific">Staphylococcus aureus</name>
    <dbReference type="NCBI Taxonomy" id="1280"/>
    <lineage>
        <taxon>Bacteria</taxon>
        <taxon>Bacillati</taxon>
        <taxon>Bacillota</taxon>
        <taxon>Bacilli</taxon>
        <taxon>Bacillales</taxon>
        <taxon>Staphylococcaceae</taxon>
        <taxon>Staphylococcus</taxon>
    </lineage>
</organism>
<reference evidence="2 3" key="1">
    <citation type="submission" date="2018-06" db="EMBL/GenBank/DDBJ databases">
        <authorList>
            <consortium name="Pathogen Informatics"/>
            <person name="Doyle S."/>
        </authorList>
    </citation>
    <scope>NUCLEOTIDE SEQUENCE [LARGE SCALE GENOMIC DNA]</scope>
    <source>
        <strain evidence="2 3">NCTC5664</strain>
    </source>
</reference>